<gene>
    <name evidence="2" type="ORF">BCR34DRAFT_607228</name>
</gene>
<organism evidence="2 3">
    <name type="scientific">Clohesyomyces aquaticus</name>
    <dbReference type="NCBI Taxonomy" id="1231657"/>
    <lineage>
        <taxon>Eukaryota</taxon>
        <taxon>Fungi</taxon>
        <taxon>Dikarya</taxon>
        <taxon>Ascomycota</taxon>
        <taxon>Pezizomycotina</taxon>
        <taxon>Dothideomycetes</taxon>
        <taxon>Pleosporomycetidae</taxon>
        <taxon>Pleosporales</taxon>
        <taxon>Lindgomycetaceae</taxon>
        <taxon>Clohesyomyces</taxon>
    </lineage>
</organism>
<sequence length="89" mass="9605">MANEQNGDTVNLHPEPDFAQAFKDLARGERAAAALENHLDSLEKKIEELLAKADEEEKKLKTPSKPSSTTTTATVDDAAPPNDRGKSST</sequence>
<dbReference type="EMBL" id="MCFA01000232">
    <property type="protein sequence ID" value="ORX97551.1"/>
    <property type="molecule type" value="Genomic_DNA"/>
</dbReference>
<accession>A0A1Y1YHP0</accession>
<dbReference type="AlphaFoldDB" id="A0A1Y1YHP0"/>
<name>A0A1Y1YHP0_9PLEO</name>
<proteinExistence type="predicted"/>
<evidence type="ECO:0000313" key="3">
    <source>
        <dbReference type="Proteomes" id="UP000193144"/>
    </source>
</evidence>
<reference evidence="2 3" key="1">
    <citation type="submission" date="2016-07" db="EMBL/GenBank/DDBJ databases">
        <title>Pervasive Adenine N6-methylation of Active Genes in Fungi.</title>
        <authorList>
            <consortium name="DOE Joint Genome Institute"/>
            <person name="Mondo S.J."/>
            <person name="Dannebaum R.O."/>
            <person name="Kuo R.C."/>
            <person name="Labutti K."/>
            <person name="Haridas S."/>
            <person name="Kuo A."/>
            <person name="Salamov A."/>
            <person name="Ahrendt S.R."/>
            <person name="Lipzen A."/>
            <person name="Sullivan W."/>
            <person name="Andreopoulos W.B."/>
            <person name="Clum A."/>
            <person name="Lindquist E."/>
            <person name="Daum C."/>
            <person name="Ramamoorthy G.K."/>
            <person name="Gryganskyi A."/>
            <person name="Culley D."/>
            <person name="Magnuson J.K."/>
            <person name="James T.Y."/>
            <person name="O'Malley M.A."/>
            <person name="Stajich J.E."/>
            <person name="Spatafora J.W."/>
            <person name="Visel A."/>
            <person name="Grigoriev I.V."/>
        </authorList>
    </citation>
    <scope>NUCLEOTIDE SEQUENCE [LARGE SCALE GENOMIC DNA]</scope>
    <source>
        <strain evidence="2 3">CBS 115471</strain>
    </source>
</reference>
<protein>
    <submittedName>
        <fullName evidence="2">Uncharacterized protein</fullName>
    </submittedName>
</protein>
<feature type="compositionally biased region" description="Low complexity" evidence="1">
    <location>
        <begin position="63"/>
        <end position="82"/>
    </location>
</feature>
<dbReference type="Proteomes" id="UP000193144">
    <property type="component" value="Unassembled WGS sequence"/>
</dbReference>
<feature type="region of interest" description="Disordered" evidence="1">
    <location>
        <begin position="54"/>
        <end position="89"/>
    </location>
</feature>
<comment type="caution">
    <text evidence="2">The sequence shown here is derived from an EMBL/GenBank/DDBJ whole genome shotgun (WGS) entry which is preliminary data.</text>
</comment>
<keyword evidence="3" id="KW-1185">Reference proteome</keyword>
<evidence type="ECO:0000256" key="1">
    <source>
        <dbReference type="SAM" id="MobiDB-lite"/>
    </source>
</evidence>
<evidence type="ECO:0000313" key="2">
    <source>
        <dbReference type="EMBL" id="ORX97551.1"/>
    </source>
</evidence>